<sequence length="94" mass="10712">MALSLLGTEIWRSFWRILCAVSPFRRAVNTRRCSNKLISPLEFCSQCELDRTLSAIDNVVSVIISDLLSACVANLYKCCFSRYLCFLFSGIFED</sequence>
<evidence type="ECO:0000313" key="1">
    <source>
        <dbReference type="EMBL" id="GBN79683.1"/>
    </source>
</evidence>
<name>A0A4Y2RVF3_ARAVE</name>
<evidence type="ECO:0000313" key="5">
    <source>
        <dbReference type="Proteomes" id="UP000499080"/>
    </source>
</evidence>
<keyword evidence="5" id="KW-1185">Reference proteome</keyword>
<dbReference type="EMBL" id="BGPR01147799">
    <property type="protein sequence ID" value="GBN79716.1"/>
    <property type="molecule type" value="Genomic_DNA"/>
</dbReference>
<comment type="caution">
    <text evidence="1">The sequence shown here is derived from an EMBL/GenBank/DDBJ whole genome shotgun (WGS) entry which is preliminary data.</text>
</comment>
<protein>
    <submittedName>
        <fullName evidence="1">Uncharacterized protein</fullName>
    </submittedName>
</protein>
<dbReference type="EMBL" id="BGPR01147788">
    <property type="protein sequence ID" value="GBN79704.1"/>
    <property type="molecule type" value="Genomic_DNA"/>
</dbReference>
<organism evidence="1 5">
    <name type="scientific">Araneus ventricosus</name>
    <name type="common">Orbweaver spider</name>
    <name type="synonym">Epeira ventricosa</name>
    <dbReference type="NCBI Taxonomy" id="182803"/>
    <lineage>
        <taxon>Eukaryota</taxon>
        <taxon>Metazoa</taxon>
        <taxon>Ecdysozoa</taxon>
        <taxon>Arthropoda</taxon>
        <taxon>Chelicerata</taxon>
        <taxon>Arachnida</taxon>
        <taxon>Araneae</taxon>
        <taxon>Araneomorphae</taxon>
        <taxon>Entelegynae</taxon>
        <taxon>Araneoidea</taxon>
        <taxon>Araneidae</taxon>
        <taxon>Araneus</taxon>
    </lineage>
</organism>
<dbReference type="EMBL" id="BGPR01147774">
    <property type="protein sequence ID" value="GBN79683.1"/>
    <property type="molecule type" value="Genomic_DNA"/>
</dbReference>
<dbReference type="AlphaFoldDB" id="A0A4Y2RVF3"/>
<proteinExistence type="predicted"/>
<accession>A0A4Y2RVF3</accession>
<dbReference type="EMBL" id="BGPR01147812">
    <property type="protein sequence ID" value="GBN79742.1"/>
    <property type="molecule type" value="Genomic_DNA"/>
</dbReference>
<evidence type="ECO:0000313" key="4">
    <source>
        <dbReference type="EMBL" id="GBN79742.1"/>
    </source>
</evidence>
<dbReference type="Proteomes" id="UP000499080">
    <property type="component" value="Unassembled WGS sequence"/>
</dbReference>
<gene>
    <name evidence="3" type="ORF">AVEN_139594_1</name>
    <name evidence="4" type="ORF">AVEN_215153_1</name>
    <name evidence="1" type="ORF">AVEN_260493_1</name>
    <name evidence="2" type="ORF">AVEN_78581_1</name>
</gene>
<reference evidence="1 5" key="1">
    <citation type="journal article" date="2019" name="Sci. Rep.">
        <title>Orb-weaving spider Araneus ventricosus genome elucidates the spidroin gene catalogue.</title>
        <authorList>
            <person name="Kono N."/>
            <person name="Nakamura H."/>
            <person name="Ohtoshi R."/>
            <person name="Moran D.A.P."/>
            <person name="Shinohara A."/>
            <person name="Yoshida Y."/>
            <person name="Fujiwara M."/>
            <person name="Mori M."/>
            <person name="Tomita M."/>
            <person name="Arakawa K."/>
        </authorList>
    </citation>
    <scope>NUCLEOTIDE SEQUENCE [LARGE SCALE GENOMIC DNA]</scope>
</reference>
<evidence type="ECO:0000313" key="2">
    <source>
        <dbReference type="EMBL" id="GBN79704.1"/>
    </source>
</evidence>
<evidence type="ECO:0000313" key="3">
    <source>
        <dbReference type="EMBL" id="GBN79716.1"/>
    </source>
</evidence>